<name>A0A0C9V341_SPHS4</name>
<feature type="compositionally biased region" description="Low complexity" evidence="1">
    <location>
        <begin position="154"/>
        <end position="170"/>
    </location>
</feature>
<feature type="compositionally biased region" description="Pro residues" evidence="1">
    <location>
        <begin position="174"/>
        <end position="192"/>
    </location>
</feature>
<sequence length="192" mass="20248">MLEETERIEREVGGVGRKVIMGVGAGFRDRKGGEGVGVEGGKNSVEEPSKFGSLGMRSRTASSSPSASHLLPALTISKSDPSDDPAPCVGCCECADESKYGHGHGDEMGMGRKMSFKPKLRPLLVLSQQPSSQSPQQGQGQHHLYCQSTASIYSAETSTSTSLEPSSIIEQGPPTLPPQTPHPPVPPLSYDS</sequence>
<evidence type="ECO:0000256" key="1">
    <source>
        <dbReference type="SAM" id="MobiDB-lite"/>
    </source>
</evidence>
<feature type="compositionally biased region" description="Low complexity" evidence="1">
    <location>
        <begin position="127"/>
        <end position="141"/>
    </location>
</feature>
<feature type="compositionally biased region" description="Low complexity" evidence="1">
    <location>
        <begin position="57"/>
        <end position="75"/>
    </location>
</feature>
<dbReference type="EMBL" id="KN837181">
    <property type="protein sequence ID" value="KIJ36172.1"/>
    <property type="molecule type" value="Genomic_DNA"/>
</dbReference>
<feature type="region of interest" description="Disordered" evidence="1">
    <location>
        <begin position="100"/>
        <end position="192"/>
    </location>
</feature>
<gene>
    <name evidence="2" type="ORF">M422DRAFT_261501</name>
</gene>
<dbReference type="HOGENOM" id="CLU_1415995_0_0_1"/>
<evidence type="ECO:0000313" key="2">
    <source>
        <dbReference type="EMBL" id="KIJ36172.1"/>
    </source>
</evidence>
<evidence type="ECO:0000313" key="3">
    <source>
        <dbReference type="Proteomes" id="UP000054279"/>
    </source>
</evidence>
<dbReference type="Proteomes" id="UP000054279">
    <property type="component" value="Unassembled WGS sequence"/>
</dbReference>
<reference evidence="2 3" key="1">
    <citation type="submission" date="2014-06" db="EMBL/GenBank/DDBJ databases">
        <title>Evolutionary Origins and Diversification of the Mycorrhizal Mutualists.</title>
        <authorList>
            <consortium name="DOE Joint Genome Institute"/>
            <consortium name="Mycorrhizal Genomics Consortium"/>
            <person name="Kohler A."/>
            <person name="Kuo A."/>
            <person name="Nagy L.G."/>
            <person name="Floudas D."/>
            <person name="Copeland A."/>
            <person name="Barry K.W."/>
            <person name="Cichocki N."/>
            <person name="Veneault-Fourrey C."/>
            <person name="LaButti K."/>
            <person name="Lindquist E.A."/>
            <person name="Lipzen A."/>
            <person name="Lundell T."/>
            <person name="Morin E."/>
            <person name="Murat C."/>
            <person name="Riley R."/>
            <person name="Ohm R."/>
            <person name="Sun H."/>
            <person name="Tunlid A."/>
            <person name="Henrissat B."/>
            <person name="Grigoriev I.V."/>
            <person name="Hibbett D.S."/>
            <person name="Martin F."/>
        </authorList>
    </citation>
    <scope>NUCLEOTIDE SEQUENCE [LARGE SCALE GENOMIC DNA]</scope>
    <source>
        <strain evidence="2 3">SS14</strain>
    </source>
</reference>
<keyword evidence="3" id="KW-1185">Reference proteome</keyword>
<feature type="compositionally biased region" description="Basic and acidic residues" evidence="1">
    <location>
        <begin position="100"/>
        <end position="110"/>
    </location>
</feature>
<dbReference type="AlphaFoldDB" id="A0A0C9V341"/>
<protein>
    <submittedName>
        <fullName evidence="2">Uncharacterized protein</fullName>
    </submittedName>
</protein>
<accession>A0A0C9V341</accession>
<proteinExistence type="predicted"/>
<organism evidence="2 3">
    <name type="scientific">Sphaerobolus stellatus (strain SS14)</name>
    <dbReference type="NCBI Taxonomy" id="990650"/>
    <lineage>
        <taxon>Eukaryota</taxon>
        <taxon>Fungi</taxon>
        <taxon>Dikarya</taxon>
        <taxon>Basidiomycota</taxon>
        <taxon>Agaricomycotina</taxon>
        <taxon>Agaricomycetes</taxon>
        <taxon>Phallomycetidae</taxon>
        <taxon>Geastrales</taxon>
        <taxon>Sphaerobolaceae</taxon>
        <taxon>Sphaerobolus</taxon>
    </lineage>
</organism>
<feature type="region of interest" description="Disordered" evidence="1">
    <location>
        <begin position="26"/>
        <end position="88"/>
    </location>
</feature>